<dbReference type="EMBL" id="GBXM01070354">
    <property type="protein sequence ID" value="JAH38223.1"/>
    <property type="molecule type" value="Transcribed_RNA"/>
</dbReference>
<protein>
    <submittedName>
        <fullName evidence="1">Uncharacterized protein</fullName>
    </submittedName>
</protein>
<sequence length="39" mass="4354">MLWCHMTHYLKVKGEGISGPSGHLTLFNITKNAYYISAA</sequence>
<reference evidence="1" key="2">
    <citation type="journal article" date="2015" name="Fish Shellfish Immunol.">
        <title>Early steps in the European eel (Anguilla anguilla)-Vibrio vulnificus interaction in the gills: Role of the RtxA13 toxin.</title>
        <authorList>
            <person name="Callol A."/>
            <person name="Pajuelo D."/>
            <person name="Ebbesson L."/>
            <person name="Teles M."/>
            <person name="MacKenzie S."/>
            <person name="Amaro C."/>
        </authorList>
    </citation>
    <scope>NUCLEOTIDE SEQUENCE</scope>
</reference>
<dbReference type="AlphaFoldDB" id="A0A0E9SCK1"/>
<name>A0A0E9SCK1_ANGAN</name>
<dbReference type="EMBL" id="GBXM01083008">
    <property type="protein sequence ID" value="JAH25569.1"/>
    <property type="molecule type" value="Transcribed_RNA"/>
</dbReference>
<organism evidence="1">
    <name type="scientific">Anguilla anguilla</name>
    <name type="common">European freshwater eel</name>
    <name type="synonym">Muraena anguilla</name>
    <dbReference type="NCBI Taxonomy" id="7936"/>
    <lineage>
        <taxon>Eukaryota</taxon>
        <taxon>Metazoa</taxon>
        <taxon>Chordata</taxon>
        <taxon>Craniata</taxon>
        <taxon>Vertebrata</taxon>
        <taxon>Euteleostomi</taxon>
        <taxon>Actinopterygii</taxon>
        <taxon>Neopterygii</taxon>
        <taxon>Teleostei</taxon>
        <taxon>Anguilliformes</taxon>
        <taxon>Anguillidae</taxon>
        <taxon>Anguilla</taxon>
    </lineage>
</organism>
<reference evidence="1" key="1">
    <citation type="submission" date="2014-11" db="EMBL/GenBank/DDBJ databases">
        <authorList>
            <person name="Amaro Gonzalez C."/>
        </authorList>
    </citation>
    <scope>NUCLEOTIDE SEQUENCE</scope>
</reference>
<evidence type="ECO:0000313" key="1">
    <source>
        <dbReference type="EMBL" id="JAH38223.1"/>
    </source>
</evidence>
<proteinExistence type="predicted"/>
<accession>A0A0E9SCK1</accession>